<evidence type="ECO:0000256" key="2">
    <source>
        <dbReference type="ARBA" id="ARBA00010708"/>
    </source>
</evidence>
<feature type="binding site" evidence="11">
    <location>
        <position position="517"/>
    </location>
    <ligand>
        <name>Mg(2+)</name>
        <dbReference type="ChEBI" id="CHEBI:18420"/>
        <label>1</label>
        <note>catalytic</note>
    </ligand>
</feature>
<evidence type="ECO:0000256" key="6">
    <source>
        <dbReference type="ARBA" id="ARBA00022840"/>
    </source>
</evidence>
<dbReference type="Pfam" id="PF18053">
    <property type="entry name" value="GyrB_insert"/>
    <property type="match status" value="1"/>
</dbReference>
<keyword evidence="14" id="KW-1185">Reference proteome</keyword>
<dbReference type="FunFam" id="3.40.50.670:FF:000007">
    <property type="entry name" value="DNA gyrase subunit B"/>
    <property type="match status" value="1"/>
</dbReference>
<dbReference type="Proteomes" id="UP000184485">
    <property type="component" value="Unassembled WGS sequence"/>
</dbReference>
<dbReference type="GO" id="GO:0006261">
    <property type="term" value="P:DNA-templated DNA replication"/>
    <property type="evidence" value="ECO:0007669"/>
    <property type="project" value="UniProtKB-UniRule"/>
</dbReference>
<evidence type="ECO:0000256" key="11">
    <source>
        <dbReference type="HAMAP-Rule" id="MF_01898"/>
    </source>
</evidence>
<keyword evidence="7 11" id="KW-0460">Magnesium</keyword>
<feature type="site" description="Interaction with DNA" evidence="11">
    <location>
        <position position="471"/>
    </location>
</feature>
<dbReference type="EC" id="5.6.2.2" evidence="11"/>
<evidence type="ECO:0000256" key="10">
    <source>
        <dbReference type="ARBA" id="ARBA00023235"/>
    </source>
</evidence>
<dbReference type="Pfam" id="PF00204">
    <property type="entry name" value="DNA_gyraseB"/>
    <property type="match status" value="1"/>
</dbReference>
<feature type="binding site" evidence="11">
    <location>
        <position position="517"/>
    </location>
    <ligand>
        <name>Mg(2+)</name>
        <dbReference type="ChEBI" id="CHEBI:18420"/>
        <label>2</label>
    </ligand>
</feature>
<protein>
    <recommendedName>
        <fullName evidence="11">DNA gyrase subunit B</fullName>
        <ecNumber evidence="11">5.6.2.2</ecNumber>
    </recommendedName>
</protein>
<dbReference type="PANTHER" id="PTHR45866">
    <property type="entry name" value="DNA GYRASE/TOPOISOMERASE SUBUNIT B"/>
    <property type="match status" value="1"/>
</dbReference>
<dbReference type="InterPro" id="IPR020568">
    <property type="entry name" value="Ribosomal_Su5_D2-typ_SF"/>
</dbReference>
<comment type="function">
    <text evidence="11">A type II topoisomerase that negatively supercoils closed circular double-stranded (ds) DNA in an ATP-dependent manner to modulate DNA topology and maintain chromosomes in an underwound state. Negative supercoiling favors strand separation, and DNA replication, transcription, recombination and repair, all of which involve strand separation. Also able to catalyze the interconversion of other topological isomers of dsDNA rings, including catenanes and knotted rings. Type II topoisomerases break and join 2 DNA strands simultaneously in an ATP-dependent manner.</text>
</comment>
<dbReference type="SUPFAM" id="SSF55874">
    <property type="entry name" value="ATPase domain of HSP90 chaperone/DNA topoisomerase II/histidine kinase"/>
    <property type="match status" value="1"/>
</dbReference>
<dbReference type="NCBIfam" id="NF011501">
    <property type="entry name" value="PRK14939.1"/>
    <property type="match status" value="1"/>
</dbReference>
<dbReference type="InterPro" id="IPR049353">
    <property type="entry name" value="GyrB_hook"/>
</dbReference>
<dbReference type="GO" id="GO:0005694">
    <property type="term" value="C:chromosome"/>
    <property type="evidence" value="ECO:0007669"/>
    <property type="project" value="InterPro"/>
</dbReference>
<dbReference type="EMBL" id="FQUP01000002">
    <property type="protein sequence ID" value="SHF78320.1"/>
    <property type="molecule type" value="Genomic_DNA"/>
</dbReference>
<accession>A0A1M5EGM9</accession>
<dbReference type="CDD" id="cd16928">
    <property type="entry name" value="HATPase_GyrB-like"/>
    <property type="match status" value="1"/>
</dbReference>
<dbReference type="OrthoDB" id="9802808at2"/>
<dbReference type="SUPFAM" id="SSF54211">
    <property type="entry name" value="Ribosomal protein S5 domain 2-like"/>
    <property type="match status" value="1"/>
</dbReference>
<dbReference type="GO" id="GO:0046872">
    <property type="term" value="F:metal ion binding"/>
    <property type="evidence" value="ECO:0007669"/>
    <property type="project" value="UniProtKB-KW"/>
</dbReference>
<evidence type="ECO:0000256" key="4">
    <source>
        <dbReference type="ARBA" id="ARBA00022723"/>
    </source>
</evidence>
<proteinExistence type="inferred from homology"/>
<evidence type="ECO:0000313" key="14">
    <source>
        <dbReference type="Proteomes" id="UP000184485"/>
    </source>
</evidence>
<dbReference type="Pfam" id="PF02518">
    <property type="entry name" value="HATPase_c"/>
    <property type="match status" value="1"/>
</dbReference>
<name>A0A1M5EGM9_9HYPH</name>
<keyword evidence="6 11" id="KW-0067">ATP-binding</keyword>
<keyword evidence="8 11" id="KW-0799">Topoisomerase</keyword>
<dbReference type="GO" id="GO:0005737">
    <property type="term" value="C:cytoplasm"/>
    <property type="evidence" value="ECO:0007669"/>
    <property type="project" value="UniProtKB-SubCell"/>
</dbReference>
<keyword evidence="5 11" id="KW-0547">Nucleotide-binding</keyword>
<comment type="catalytic activity">
    <reaction evidence="1 11">
        <text>ATP-dependent breakage, passage and rejoining of double-stranded DNA.</text>
        <dbReference type="EC" id="5.6.2.2"/>
    </reaction>
</comment>
<dbReference type="STRING" id="1122133.SAMN02745157_2993"/>
<dbReference type="InterPro" id="IPR002288">
    <property type="entry name" value="DNA_gyrase_B_C"/>
</dbReference>
<dbReference type="InterPro" id="IPR003594">
    <property type="entry name" value="HATPase_dom"/>
</dbReference>
<dbReference type="GO" id="GO:0003677">
    <property type="term" value="F:DNA binding"/>
    <property type="evidence" value="ECO:0007669"/>
    <property type="project" value="UniProtKB-KW"/>
</dbReference>
<dbReference type="PRINTS" id="PR01159">
    <property type="entry name" value="DNAGYRASEB"/>
</dbReference>
<comment type="subunit">
    <text evidence="11">Heterotetramer, composed of two GyrA and two GyrB chains. In the heterotetramer, GyrA contains the active site tyrosine that forms a transient covalent intermediate with DNA, while GyrB binds cofactors and catalyzes ATP hydrolysis.</text>
</comment>
<dbReference type="CDD" id="cd03366">
    <property type="entry name" value="TOPRIM_TopoIIA_GyrB"/>
    <property type="match status" value="1"/>
</dbReference>
<keyword evidence="10 11" id="KW-0413">Isomerase</keyword>
<evidence type="ECO:0000256" key="3">
    <source>
        <dbReference type="ARBA" id="ARBA00022490"/>
    </source>
</evidence>
<evidence type="ECO:0000256" key="5">
    <source>
        <dbReference type="ARBA" id="ARBA00022741"/>
    </source>
</evidence>
<evidence type="ECO:0000256" key="8">
    <source>
        <dbReference type="ARBA" id="ARBA00023029"/>
    </source>
</evidence>
<dbReference type="PRINTS" id="PR00418">
    <property type="entry name" value="TPI2FAMILY"/>
</dbReference>
<dbReference type="PANTHER" id="PTHR45866:SF1">
    <property type="entry name" value="DNA GYRASE SUBUNIT B, MITOCHONDRIAL"/>
    <property type="match status" value="1"/>
</dbReference>
<dbReference type="NCBIfam" id="TIGR01059">
    <property type="entry name" value="gyrB"/>
    <property type="match status" value="1"/>
</dbReference>
<dbReference type="InterPro" id="IPR018522">
    <property type="entry name" value="TopoIIA_CS"/>
</dbReference>
<dbReference type="PROSITE" id="PS50880">
    <property type="entry name" value="TOPRIM"/>
    <property type="match status" value="1"/>
</dbReference>
<dbReference type="NCBIfam" id="NF004189">
    <property type="entry name" value="PRK05644.1"/>
    <property type="match status" value="1"/>
</dbReference>
<dbReference type="Gene3D" id="3.40.50.670">
    <property type="match status" value="2"/>
</dbReference>
<dbReference type="InterPro" id="IPR041423">
    <property type="entry name" value="GyrB_insert"/>
</dbReference>
<dbReference type="InterPro" id="IPR034160">
    <property type="entry name" value="TOPRIM_GyrB"/>
</dbReference>
<dbReference type="InterPro" id="IPR011557">
    <property type="entry name" value="GyrB"/>
</dbReference>
<dbReference type="SMART" id="SM00433">
    <property type="entry name" value="TOP2c"/>
    <property type="match status" value="1"/>
</dbReference>
<dbReference type="SUPFAM" id="SSF56719">
    <property type="entry name" value="Type II DNA topoisomerase"/>
    <property type="match status" value="1"/>
</dbReference>
<dbReference type="HAMAP" id="MF_01898">
    <property type="entry name" value="GyrB"/>
    <property type="match status" value="1"/>
</dbReference>
<dbReference type="InterPro" id="IPR001241">
    <property type="entry name" value="Topo_IIA"/>
</dbReference>
<comment type="similarity">
    <text evidence="2 11">Belongs to the type II topoisomerase GyrB family.</text>
</comment>
<dbReference type="SMART" id="SM00387">
    <property type="entry name" value="HATPase_c"/>
    <property type="match status" value="1"/>
</dbReference>
<evidence type="ECO:0000259" key="12">
    <source>
        <dbReference type="PROSITE" id="PS50880"/>
    </source>
</evidence>
<dbReference type="GO" id="GO:0006265">
    <property type="term" value="P:DNA topological change"/>
    <property type="evidence" value="ECO:0007669"/>
    <property type="project" value="UniProtKB-UniRule"/>
</dbReference>
<keyword evidence="3 11" id="KW-0963">Cytoplasm</keyword>
<dbReference type="Gene3D" id="3.30.230.10">
    <property type="match status" value="1"/>
</dbReference>
<comment type="miscellaneous">
    <text evidence="11">Few gyrases are as efficient as E.coli at forming negative supercoils. Not all organisms have 2 type II topoisomerases; in organisms with a single type II topoisomerase this enzyme also has to decatenate newly replicated chromosomes.</text>
</comment>
<dbReference type="InterPro" id="IPR013506">
    <property type="entry name" value="Topo_IIA_bsu_dom2"/>
</dbReference>
<organism evidence="13 14">
    <name type="scientific">Kaistia soli DSM 19436</name>
    <dbReference type="NCBI Taxonomy" id="1122133"/>
    <lineage>
        <taxon>Bacteria</taxon>
        <taxon>Pseudomonadati</taxon>
        <taxon>Pseudomonadota</taxon>
        <taxon>Alphaproteobacteria</taxon>
        <taxon>Hyphomicrobiales</taxon>
        <taxon>Kaistiaceae</taxon>
        <taxon>Kaistia</taxon>
    </lineage>
</organism>
<feature type="domain" description="Toprim" evidence="12">
    <location>
        <begin position="437"/>
        <end position="552"/>
    </location>
</feature>
<dbReference type="GO" id="GO:0003918">
    <property type="term" value="F:DNA topoisomerase type II (double strand cut, ATP-hydrolyzing) activity"/>
    <property type="evidence" value="ECO:0007669"/>
    <property type="project" value="UniProtKB-UniRule"/>
</dbReference>
<dbReference type="RefSeq" id="WP_073054066.1">
    <property type="nucleotide sequence ID" value="NZ_FQUP01000002.1"/>
</dbReference>
<dbReference type="InterPro" id="IPR013759">
    <property type="entry name" value="Topo_IIA_B_C"/>
</dbReference>
<dbReference type="Pfam" id="PF01751">
    <property type="entry name" value="Toprim"/>
    <property type="match status" value="1"/>
</dbReference>
<gene>
    <name evidence="11" type="primary">gyrB</name>
    <name evidence="13" type="ORF">SAMN02745157_2993</name>
</gene>
<evidence type="ECO:0000256" key="7">
    <source>
        <dbReference type="ARBA" id="ARBA00022842"/>
    </source>
</evidence>
<dbReference type="InterPro" id="IPR014721">
    <property type="entry name" value="Ribsml_uS5_D2-typ_fold_subgr"/>
</dbReference>
<sequence>MSDFARDNASEAYGADSIKVLKGLDAVRKRPGMYIGDTDDGSGLHHMVYEVVDNAIDEALAGHADLVSVTLNPDGSCTVIDNGRGIPTDIHTGEGISAAEVIMTQLHAGGKFDQNSYKVSGGLHGVGVSVVNALSAWLKLKIRRGGKIHEMSFTHGNSDSPLQVTGTYESQVVSGVYEGRSGSEITFLPSTETFTKVEFDFDTLEHRLRELAFLNSGVRIVLTDRRGVEPRREELVYDGGLEAFVRYLDRAKHPLLQGPISLSAERDGITVEVAMWWNDSYHENVLCFTNNIPQRDGGTHLAGFRAALTRQVTGYADREGISKREKVSLTGDDCREGLTAVLSVKVPDPKFSSQTKDKLVSSEVRPVVESLVNEALGMWFEEHPAESKQIVAKVVEAATAREAARKARELTRRKGALDIASLPGKLADCQERDPSKSEIFIVEGDSAGGSAKQGRNRENQAVLPLRGKILNVERARFDKMLSSEQIGMLIIALGTSIGKDEFAPDKLRYHKIIIMTDADVDGAHIRTLLLTFFFRQMPELIERGHIFIAQPPLYKVTKGRSEQYLKNERALEDYLIDQGVDDAALHLESGEVRAGADLAAIVNDARQVKHIIDGLHTRYDRRLVEQAAIAGALSSAVMNDPEAALAAVQKVAERLDSISDETEQGWTGTLGRDGGYLFEREVRGVREAAMIDAALIDSADARKLDSLSAKMREVFERPSVFRRKELETAIFGQRSLLEAVFAAGRKGITMQRYKGLGEMNASQLWETTLDPNVRSLLQVRVKEADAADDLFTKLMGDDVEPRREFIQDNALSVINLDV</sequence>
<dbReference type="Gene3D" id="3.30.565.10">
    <property type="entry name" value="Histidine kinase-like ATPase, C-terminal domain"/>
    <property type="match status" value="1"/>
</dbReference>
<feature type="site" description="Interaction with DNA" evidence="11">
    <location>
        <position position="468"/>
    </location>
</feature>
<evidence type="ECO:0000256" key="9">
    <source>
        <dbReference type="ARBA" id="ARBA00023125"/>
    </source>
</evidence>
<dbReference type="Pfam" id="PF21249">
    <property type="entry name" value="GyrB_hook"/>
    <property type="match status" value="1"/>
</dbReference>
<dbReference type="FunFam" id="3.30.565.10:FF:000002">
    <property type="entry name" value="DNA gyrase subunit B"/>
    <property type="match status" value="1"/>
</dbReference>
<feature type="binding site" evidence="11">
    <location>
        <position position="443"/>
    </location>
    <ligand>
        <name>Mg(2+)</name>
        <dbReference type="ChEBI" id="CHEBI:18420"/>
        <label>1</label>
        <note>catalytic</note>
    </ligand>
</feature>
<dbReference type="Pfam" id="PF00986">
    <property type="entry name" value="DNA_gyraseB_C"/>
    <property type="match status" value="1"/>
</dbReference>
<keyword evidence="4 11" id="KW-0479">Metal-binding</keyword>
<dbReference type="FunFam" id="3.30.230.10:FF:000005">
    <property type="entry name" value="DNA gyrase subunit B"/>
    <property type="match status" value="1"/>
</dbReference>
<keyword evidence="9" id="KW-0238">DNA-binding</keyword>
<comment type="cofactor">
    <cofactor evidence="11">
        <name>Mg(2+)</name>
        <dbReference type="ChEBI" id="CHEBI:18420"/>
    </cofactor>
    <cofactor evidence="11">
        <name>Mn(2+)</name>
        <dbReference type="ChEBI" id="CHEBI:29035"/>
    </cofactor>
    <cofactor evidence="11">
        <name>Ca(2+)</name>
        <dbReference type="ChEBI" id="CHEBI:29108"/>
    </cofactor>
    <text evidence="11">Binds two Mg(2+) per subunit. The magnesium ions form salt bridges with both the protein and the DNA. Can also accept other divalent metal cations, such as Mn(2+) or Ca(2+).</text>
</comment>
<evidence type="ECO:0000313" key="13">
    <source>
        <dbReference type="EMBL" id="SHF78320.1"/>
    </source>
</evidence>
<dbReference type="PROSITE" id="PS00177">
    <property type="entry name" value="TOPOISOMERASE_II"/>
    <property type="match status" value="1"/>
</dbReference>
<evidence type="ECO:0000256" key="1">
    <source>
        <dbReference type="ARBA" id="ARBA00000185"/>
    </source>
</evidence>
<dbReference type="CDD" id="cd00822">
    <property type="entry name" value="TopoII_Trans_DNA_gyrase"/>
    <property type="match status" value="1"/>
</dbReference>
<dbReference type="InterPro" id="IPR000565">
    <property type="entry name" value="Topo_IIA_B"/>
</dbReference>
<feature type="binding site" evidence="11">
    <location>
        <position position="519"/>
    </location>
    <ligand>
        <name>Mg(2+)</name>
        <dbReference type="ChEBI" id="CHEBI:18420"/>
        <label>2</label>
    </ligand>
</feature>
<reference evidence="13 14" key="1">
    <citation type="submission" date="2016-11" db="EMBL/GenBank/DDBJ databases">
        <authorList>
            <person name="Jaros S."/>
            <person name="Januszkiewicz K."/>
            <person name="Wedrychowicz H."/>
        </authorList>
    </citation>
    <scope>NUCLEOTIDE SEQUENCE [LARGE SCALE GENOMIC DNA]</scope>
    <source>
        <strain evidence="13 14">DSM 19436</strain>
    </source>
</reference>
<dbReference type="GO" id="GO:0005524">
    <property type="term" value="F:ATP binding"/>
    <property type="evidence" value="ECO:0007669"/>
    <property type="project" value="UniProtKB-UniRule"/>
</dbReference>
<dbReference type="InterPro" id="IPR036890">
    <property type="entry name" value="HATPase_C_sf"/>
</dbReference>
<comment type="subcellular location">
    <subcellularLocation>
        <location evidence="11">Cytoplasm</location>
    </subcellularLocation>
</comment>
<dbReference type="AlphaFoldDB" id="A0A1M5EGM9"/>
<dbReference type="InterPro" id="IPR006171">
    <property type="entry name" value="TOPRIM_dom"/>
</dbReference>
<dbReference type="InterPro" id="IPR013760">
    <property type="entry name" value="Topo_IIA-like_dom_sf"/>
</dbReference>